<feature type="domain" description="3-deoxy-D-manno-octulosonic-acid transferase N-terminal" evidence="9">
    <location>
        <begin position="36"/>
        <end position="207"/>
    </location>
</feature>
<comment type="caution">
    <text evidence="10">The sequence shown here is derived from an EMBL/GenBank/DDBJ whole genome shotgun (WGS) entry which is preliminary data.</text>
</comment>
<sequence>MKLLYDIGLKAYSTAIALAAPFNEKAKLMRQGRERQFERLQQALQQNQAPLVWFHCASLGEFEQGRPVIEAFREAFPKYKVLLTFFSPSGYEVRKNYAGADYIFYLPLDSAANAKRFLDIAQPKLAVFVKYEFWHYYLQELAKRSIPILSISAIFRPEQVFFKPYGDFYRNILRRFTHIYTQNHTSLELLQRINITHASIAGDTRFDRVLQTAASIKPIPLVEAFAAGQQVFMVGSSWPADIEVLLPLIQKYKPSIKFIIAPHEVNEASINTVMQALGEGSVRFSQTSEADAARYQVLVIDNIGMLSALYSYGTYAYIGGAFGKGLHNTLEAAVFGLPLFFGPKYDKFQEAKDLVARGCAFPVQNAEELLQAFERVHTTPGLRQSITDKEKVYVQEQAGATAKIMADVRQLLK</sequence>
<reference evidence="10 11" key="1">
    <citation type="submission" date="2018-04" db="EMBL/GenBank/DDBJ databases">
        <title>Genomic Encyclopedia of Archaeal and Bacterial Type Strains, Phase II (KMG-II): from individual species to whole genera.</title>
        <authorList>
            <person name="Goeker M."/>
        </authorList>
    </citation>
    <scope>NUCLEOTIDE SEQUENCE [LARGE SCALE GENOMIC DNA]</scope>
    <source>
        <strain evidence="10 11">DSM 100162</strain>
    </source>
</reference>
<dbReference type="SUPFAM" id="SSF53756">
    <property type="entry name" value="UDP-Glycosyltransferase/glycogen phosphorylase"/>
    <property type="match status" value="1"/>
</dbReference>
<dbReference type="GO" id="GO:0009245">
    <property type="term" value="P:lipid A biosynthetic process"/>
    <property type="evidence" value="ECO:0007669"/>
    <property type="project" value="TreeGrafter"/>
</dbReference>
<keyword evidence="8" id="KW-1003">Cell membrane</keyword>
<proteinExistence type="inferred from homology"/>
<protein>
    <recommendedName>
        <fullName evidence="3 8">3-deoxy-D-manno-octulosonic acid transferase</fullName>
        <shortName evidence="8">Kdo transferase</shortName>
        <ecNumber evidence="2 8">2.4.99.12</ecNumber>
    </recommendedName>
    <alternativeName>
        <fullName evidence="5 8">Lipid IV(A) 3-deoxy-D-manno-octulosonic acid transferase</fullName>
    </alternativeName>
</protein>
<evidence type="ECO:0000256" key="2">
    <source>
        <dbReference type="ARBA" id="ARBA00012621"/>
    </source>
</evidence>
<accession>A0A2T5YJI4</accession>
<keyword evidence="8" id="KW-0472">Membrane</keyword>
<evidence type="ECO:0000313" key="11">
    <source>
        <dbReference type="Proteomes" id="UP000244225"/>
    </source>
</evidence>
<dbReference type="GO" id="GO:0043842">
    <property type="term" value="F:Kdo transferase activity"/>
    <property type="evidence" value="ECO:0007669"/>
    <property type="project" value="UniProtKB-EC"/>
</dbReference>
<feature type="active site" description="Proton acceptor" evidence="7">
    <location>
        <position position="61"/>
    </location>
</feature>
<evidence type="ECO:0000256" key="6">
    <source>
        <dbReference type="ARBA" id="ARBA00049183"/>
    </source>
</evidence>
<dbReference type="GO" id="GO:0005886">
    <property type="term" value="C:plasma membrane"/>
    <property type="evidence" value="ECO:0007669"/>
    <property type="project" value="UniProtKB-SubCell"/>
</dbReference>
<dbReference type="InterPro" id="IPR007507">
    <property type="entry name" value="Glycos_transf_N"/>
</dbReference>
<evidence type="ECO:0000313" key="10">
    <source>
        <dbReference type="EMBL" id="PTX19452.1"/>
    </source>
</evidence>
<comment type="catalytic activity">
    <reaction evidence="6 8">
        <text>lipid IVA (E. coli) + CMP-3-deoxy-beta-D-manno-octulosonate = alpha-Kdo-(2-&gt;6)-lipid IVA (E. coli) + CMP + H(+)</text>
        <dbReference type="Rhea" id="RHEA:28066"/>
        <dbReference type="ChEBI" id="CHEBI:15378"/>
        <dbReference type="ChEBI" id="CHEBI:58603"/>
        <dbReference type="ChEBI" id="CHEBI:60364"/>
        <dbReference type="ChEBI" id="CHEBI:60377"/>
        <dbReference type="ChEBI" id="CHEBI:85987"/>
        <dbReference type="EC" id="2.4.99.12"/>
    </reaction>
</comment>
<name>A0A2T5YJI4_9BACT</name>
<gene>
    <name evidence="10" type="ORF">C8N40_104184</name>
</gene>
<evidence type="ECO:0000256" key="8">
    <source>
        <dbReference type="RuleBase" id="RU365103"/>
    </source>
</evidence>
<comment type="subcellular location">
    <subcellularLocation>
        <location evidence="8">Cell membrane</location>
    </subcellularLocation>
</comment>
<comment type="similarity">
    <text evidence="8">Belongs to the glycosyltransferase group 1 family.</text>
</comment>
<dbReference type="RefSeq" id="WP_108211565.1">
    <property type="nucleotide sequence ID" value="NZ_QBKI01000004.1"/>
</dbReference>
<dbReference type="EMBL" id="QBKI01000004">
    <property type="protein sequence ID" value="PTX19452.1"/>
    <property type="molecule type" value="Genomic_DNA"/>
</dbReference>
<comment type="function">
    <text evidence="8">Involved in lipopolysaccharide (LPS) biosynthesis. Catalyzes the transfer of 3-deoxy-D-manno-octulosonate (Kdo) residue(s) from CMP-Kdo to lipid IV(A), the tetraacyldisaccharide-1,4'-bisphosphate precursor of lipid A.</text>
</comment>
<dbReference type="Pfam" id="PF04413">
    <property type="entry name" value="Glycos_transf_N"/>
    <property type="match status" value="1"/>
</dbReference>
<dbReference type="Gene3D" id="3.40.50.11720">
    <property type="entry name" value="3-Deoxy-D-manno-octulosonic-acid transferase, N-terminal domain"/>
    <property type="match status" value="1"/>
</dbReference>
<organism evidence="10 11">
    <name type="scientific">Pontibacter mucosus</name>
    <dbReference type="NCBI Taxonomy" id="1649266"/>
    <lineage>
        <taxon>Bacteria</taxon>
        <taxon>Pseudomonadati</taxon>
        <taxon>Bacteroidota</taxon>
        <taxon>Cytophagia</taxon>
        <taxon>Cytophagales</taxon>
        <taxon>Hymenobacteraceae</taxon>
        <taxon>Pontibacter</taxon>
    </lineage>
</organism>
<dbReference type="InterPro" id="IPR038107">
    <property type="entry name" value="Glycos_transf_N_sf"/>
</dbReference>
<dbReference type="UniPathway" id="UPA00958"/>
<dbReference type="PANTHER" id="PTHR42755">
    <property type="entry name" value="3-DEOXY-MANNO-OCTULOSONATE CYTIDYLYLTRANSFERASE"/>
    <property type="match status" value="1"/>
</dbReference>
<evidence type="ECO:0000259" key="9">
    <source>
        <dbReference type="Pfam" id="PF04413"/>
    </source>
</evidence>
<evidence type="ECO:0000256" key="4">
    <source>
        <dbReference type="ARBA" id="ARBA00022679"/>
    </source>
</evidence>
<keyword evidence="4 8" id="KW-0808">Transferase</keyword>
<keyword evidence="11" id="KW-1185">Reference proteome</keyword>
<dbReference type="Gene3D" id="3.40.50.2000">
    <property type="entry name" value="Glycogen Phosphorylase B"/>
    <property type="match status" value="1"/>
</dbReference>
<evidence type="ECO:0000256" key="3">
    <source>
        <dbReference type="ARBA" id="ARBA00019077"/>
    </source>
</evidence>
<evidence type="ECO:0000256" key="1">
    <source>
        <dbReference type="ARBA" id="ARBA00004713"/>
    </source>
</evidence>
<dbReference type="AlphaFoldDB" id="A0A2T5YJI4"/>
<dbReference type="EC" id="2.4.99.12" evidence="2 8"/>
<keyword evidence="8" id="KW-0448">Lipopolysaccharide biosynthesis</keyword>
<dbReference type="PANTHER" id="PTHR42755:SF1">
    <property type="entry name" value="3-DEOXY-D-MANNO-OCTULOSONIC ACID TRANSFERASE, MITOCHONDRIAL-RELATED"/>
    <property type="match status" value="1"/>
</dbReference>
<dbReference type="GO" id="GO:0009244">
    <property type="term" value="P:lipopolysaccharide core region biosynthetic process"/>
    <property type="evidence" value="ECO:0007669"/>
    <property type="project" value="UniProtKB-UniRule"/>
</dbReference>
<dbReference type="OrthoDB" id="9789797at2"/>
<comment type="pathway">
    <text evidence="1 8">Bacterial outer membrane biogenesis; LPS core biosynthesis.</text>
</comment>
<evidence type="ECO:0000256" key="5">
    <source>
        <dbReference type="ARBA" id="ARBA00031445"/>
    </source>
</evidence>
<dbReference type="InterPro" id="IPR039901">
    <property type="entry name" value="Kdotransferase"/>
</dbReference>
<dbReference type="Proteomes" id="UP000244225">
    <property type="component" value="Unassembled WGS sequence"/>
</dbReference>
<evidence type="ECO:0000256" key="7">
    <source>
        <dbReference type="PIRSR" id="PIRSR639901-1"/>
    </source>
</evidence>